<dbReference type="Proteomes" id="UP001501598">
    <property type="component" value="Unassembled WGS sequence"/>
</dbReference>
<dbReference type="Pfam" id="PF02900">
    <property type="entry name" value="LigB"/>
    <property type="match status" value="1"/>
</dbReference>
<reference evidence="3" key="1">
    <citation type="journal article" date="2019" name="Int. J. Syst. Evol. Microbiol.">
        <title>The Global Catalogue of Microorganisms (GCM) 10K type strain sequencing project: providing services to taxonomists for standard genome sequencing and annotation.</title>
        <authorList>
            <consortium name="The Broad Institute Genomics Platform"/>
            <consortium name="The Broad Institute Genome Sequencing Center for Infectious Disease"/>
            <person name="Wu L."/>
            <person name="Ma J."/>
        </authorList>
    </citation>
    <scope>NUCLEOTIDE SEQUENCE [LARGE SCALE GENOMIC DNA]</scope>
    <source>
        <strain evidence="3">JCM 17906</strain>
    </source>
</reference>
<dbReference type="RefSeq" id="WP_345419262.1">
    <property type="nucleotide sequence ID" value="NZ_BAABGT010000040.1"/>
</dbReference>
<dbReference type="Gene3D" id="3.40.830.10">
    <property type="entry name" value="LigB-like"/>
    <property type="match status" value="1"/>
</dbReference>
<dbReference type="SUPFAM" id="SSF53213">
    <property type="entry name" value="LigB-like"/>
    <property type="match status" value="1"/>
</dbReference>
<dbReference type="EMBL" id="BAABGT010000040">
    <property type="protein sequence ID" value="GAA4548614.1"/>
    <property type="molecule type" value="Genomic_DNA"/>
</dbReference>
<evidence type="ECO:0000313" key="2">
    <source>
        <dbReference type="EMBL" id="GAA4548614.1"/>
    </source>
</evidence>
<dbReference type="InterPro" id="IPR004183">
    <property type="entry name" value="Xdiol_dOase_suB"/>
</dbReference>
<gene>
    <name evidence="2" type="ORF">GCM10023175_35290</name>
</gene>
<proteinExistence type="predicted"/>
<accession>A0ABP8RUV7</accession>
<protein>
    <recommendedName>
        <fullName evidence="1">Extradiol ring-cleavage dioxygenase class III enzyme subunit B domain-containing protein</fullName>
    </recommendedName>
</protein>
<evidence type="ECO:0000259" key="1">
    <source>
        <dbReference type="Pfam" id="PF02900"/>
    </source>
</evidence>
<evidence type="ECO:0000313" key="3">
    <source>
        <dbReference type="Proteomes" id="UP001501598"/>
    </source>
</evidence>
<sequence length="330" mass="35851">MAEIVVGVACSHSPQLSTPVEIWHDHAARDRRKTDLIGVDGHVHDFAELVPMAPPGLDAELTNEVFVAKDQRMQAGLEKCRLALEESGATVAVVIGNDHKEMFGDDGMPAFAVFLGDSVPDNPIPEPVLAGMPTGLRDAQWAYHGEQVETYPVRADLAWHIAGHLTESDFDPAQLTRQPPGRTLGHAWTYSRRRLMGAVILPMVPIHLNSLYPPTQPSPRRCFALGKAVAEAIRSWESDERVAVITTGGLSHFVVDEELDRAVLDAIAAHDAAALTAIDRRKMNSGTSEILNWVTAAGALDELQMEVIDYVAAYRSEAGTGVGMAFASWH</sequence>
<organism evidence="2 3">
    <name type="scientific">Pseudonocardia xishanensis</name>
    <dbReference type="NCBI Taxonomy" id="630995"/>
    <lineage>
        <taxon>Bacteria</taxon>
        <taxon>Bacillati</taxon>
        <taxon>Actinomycetota</taxon>
        <taxon>Actinomycetes</taxon>
        <taxon>Pseudonocardiales</taxon>
        <taxon>Pseudonocardiaceae</taxon>
        <taxon>Pseudonocardia</taxon>
    </lineage>
</organism>
<feature type="domain" description="Extradiol ring-cleavage dioxygenase class III enzyme subunit B" evidence="1">
    <location>
        <begin position="75"/>
        <end position="316"/>
    </location>
</feature>
<name>A0ABP8RUV7_9PSEU</name>
<comment type="caution">
    <text evidence="2">The sequence shown here is derived from an EMBL/GenBank/DDBJ whole genome shotgun (WGS) entry which is preliminary data.</text>
</comment>
<keyword evidence="3" id="KW-1185">Reference proteome</keyword>